<evidence type="ECO:0000313" key="2">
    <source>
        <dbReference type="Proteomes" id="UP001595912"/>
    </source>
</evidence>
<comment type="caution">
    <text evidence="1">The sequence shown here is derived from an EMBL/GenBank/DDBJ whole genome shotgun (WGS) entry which is preliminary data.</text>
</comment>
<reference evidence="2" key="1">
    <citation type="journal article" date="2019" name="Int. J. Syst. Evol. Microbiol.">
        <title>The Global Catalogue of Microorganisms (GCM) 10K type strain sequencing project: providing services to taxonomists for standard genome sequencing and annotation.</title>
        <authorList>
            <consortium name="The Broad Institute Genomics Platform"/>
            <consortium name="The Broad Institute Genome Sequencing Center for Infectious Disease"/>
            <person name="Wu L."/>
            <person name="Ma J."/>
        </authorList>
    </citation>
    <scope>NUCLEOTIDE SEQUENCE [LARGE SCALE GENOMIC DNA]</scope>
    <source>
        <strain evidence="2">CGMCC 4.7152</strain>
    </source>
</reference>
<gene>
    <name evidence="1" type="ORF">ACFPIJ_20250</name>
</gene>
<sequence length="167" mass="18273">MTVITCACCGVELGDVPSMWSFSAPDTWAVPGVGGASFLEEELCFVELPDLDEQHFFIRGLIEVPVRGAPDALTYSVWASLSAAGFARAVEQWEDPDRADEPPFFGQLANRIPGYPETLRLKVRVHTRRPGLRPLVELRAHEHPLAVRQREGIDAHELPAIAAACGA</sequence>
<dbReference type="InterPro" id="IPR018697">
    <property type="entry name" value="DUF2199"/>
</dbReference>
<dbReference type="RefSeq" id="WP_380116707.1">
    <property type="nucleotide sequence ID" value="NZ_JBHSIU010000019.1"/>
</dbReference>
<dbReference type="Proteomes" id="UP001595912">
    <property type="component" value="Unassembled WGS sequence"/>
</dbReference>
<dbReference type="Pfam" id="PF09965">
    <property type="entry name" value="DUF2199"/>
    <property type="match status" value="1"/>
</dbReference>
<accession>A0ABV9VVQ6</accession>
<protein>
    <submittedName>
        <fullName evidence="1">DUF2199 domain-containing protein</fullName>
    </submittedName>
</protein>
<keyword evidence="2" id="KW-1185">Reference proteome</keyword>
<name>A0ABV9VVQ6_9ACTN</name>
<proteinExistence type="predicted"/>
<dbReference type="EMBL" id="JBHSIU010000019">
    <property type="protein sequence ID" value="MFC5000157.1"/>
    <property type="molecule type" value="Genomic_DNA"/>
</dbReference>
<organism evidence="1 2">
    <name type="scientific">Dactylosporangium cerinum</name>
    <dbReference type="NCBI Taxonomy" id="1434730"/>
    <lineage>
        <taxon>Bacteria</taxon>
        <taxon>Bacillati</taxon>
        <taxon>Actinomycetota</taxon>
        <taxon>Actinomycetes</taxon>
        <taxon>Micromonosporales</taxon>
        <taxon>Micromonosporaceae</taxon>
        <taxon>Dactylosporangium</taxon>
    </lineage>
</organism>
<evidence type="ECO:0000313" key="1">
    <source>
        <dbReference type="EMBL" id="MFC5000157.1"/>
    </source>
</evidence>